<feature type="non-terminal residue" evidence="1">
    <location>
        <position position="1"/>
    </location>
</feature>
<dbReference type="AlphaFoldDB" id="A0AAD9QTY5"/>
<dbReference type="Proteomes" id="UP001249851">
    <property type="component" value="Unassembled WGS sequence"/>
</dbReference>
<proteinExistence type="predicted"/>
<comment type="caution">
    <text evidence="1">The sequence shown here is derived from an EMBL/GenBank/DDBJ whole genome shotgun (WGS) entry which is preliminary data.</text>
</comment>
<reference evidence="1" key="2">
    <citation type="journal article" date="2023" name="Science">
        <title>Genomic signatures of disease resistance in endangered staghorn corals.</title>
        <authorList>
            <person name="Vollmer S.V."/>
            <person name="Selwyn J.D."/>
            <person name="Despard B.A."/>
            <person name="Roesel C.L."/>
        </authorList>
    </citation>
    <scope>NUCLEOTIDE SEQUENCE</scope>
    <source>
        <strain evidence="1">K2</strain>
    </source>
</reference>
<name>A0AAD9QTY5_ACRCE</name>
<protein>
    <recommendedName>
        <fullName evidence="3">Methyltransferase type 11 domain-containing protein</fullName>
    </recommendedName>
</protein>
<dbReference type="InterPro" id="IPR026669">
    <property type="entry name" value="Arsenite_MeTrfase-like"/>
</dbReference>
<dbReference type="GO" id="GO:0008168">
    <property type="term" value="F:methyltransferase activity"/>
    <property type="evidence" value="ECO:0007669"/>
    <property type="project" value="TreeGrafter"/>
</dbReference>
<reference evidence="1" key="1">
    <citation type="journal article" date="2023" name="G3 (Bethesda)">
        <title>Whole genome assembly and annotation of the endangered Caribbean coral Acropora cervicornis.</title>
        <authorList>
            <person name="Selwyn J.D."/>
            <person name="Vollmer S.V."/>
        </authorList>
    </citation>
    <scope>NUCLEOTIDE SEQUENCE</scope>
    <source>
        <strain evidence="1">K2</strain>
    </source>
</reference>
<sequence length="326" mass="36500">MEAASSVSLEAAKSSFLSLLSGVDPSEAGEFVDWILQSCSGFHTNGDIALHITETGPTQKEKKLKKIIKDIKKRVPLNAILMSEKIYSPEGKNSDCDPSRTVHIDSFLYTDEDIDQLCDEGKLGRFYCKKCGSHNTAPLTFISHSSSLLQLRFIFEAALPALHNNFDKSCLVDVGSRLGAVLYGAYHFSRIKKIVGVEINSDLCELQQEMIERHNMSDRVEVRCTDICNELKLLKGADIVVLNNVFEFFLPPQEQIRTWRVLRKALSKPGCILVTIPSLEEATIFNNEPCVDLEKWVTPCTVDYSAPAISSCDEDVQEFQSISFYM</sequence>
<accession>A0AAD9QTY5</accession>
<evidence type="ECO:0008006" key="3">
    <source>
        <dbReference type="Google" id="ProtNLM"/>
    </source>
</evidence>
<gene>
    <name evidence="1" type="ORF">P5673_008120</name>
</gene>
<evidence type="ECO:0000313" key="1">
    <source>
        <dbReference type="EMBL" id="KAK2567326.1"/>
    </source>
</evidence>
<keyword evidence="2" id="KW-1185">Reference proteome</keyword>
<organism evidence="1 2">
    <name type="scientific">Acropora cervicornis</name>
    <name type="common">Staghorn coral</name>
    <dbReference type="NCBI Taxonomy" id="6130"/>
    <lineage>
        <taxon>Eukaryota</taxon>
        <taxon>Metazoa</taxon>
        <taxon>Cnidaria</taxon>
        <taxon>Anthozoa</taxon>
        <taxon>Hexacorallia</taxon>
        <taxon>Scleractinia</taxon>
        <taxon>Astrocoeniina</taxon>
        <taxon>Acroporidae</taxon>
        <taxon>Acropora</taxon>
    </lineage>
</organism>
<dbReference type="InterPro" id="IPR029063">
    <property type="entry name" value="SAM-dependent_MTases_sf"/>
</dbReference>
<dbReference type="SUPFAM" id="SSF53335">
    <property type="entry name" value="S-adenosyl-L-methionine-dependent methyltransferases"/>
    <property type="match status" value="1"/>
</dbReference>
<dbReference type="Gene3D" id="3.40.50.150">
    <property type="entry name" value="Vaccinia Virus protein VP39"/>
    <property type="match status" value="1"/>
</dbReference>
<evidence type="ECO:0000313" key="2">
    <source>
        <dbReference type="Proteomes" id="UP001249851"/>
    </source>
</evidence>
<dbReference type="PANTHER" id="PTHR43675:SF1">
    <property type="entry name" value="RIKEN CDNA 2700097O09 GENE"/>
    <property type="match status" value="1"/>
</dbReference>
<dbReference type="PANTHER" id="PTHR43675">
    <property type="entry name" value="ARSENITE METHYLTRANSFERASE"/>
    <property type="match status" value="1"/>
</dbReference>
<dbReference type="EMBL" id="JARQWQ010000014">
    <property type="protein sequence ID" value="KAK2567326.1"/>
    <property type="molecule type" value="Genomic_DNA"/>
</dbReference>